<accession>A0ABU0ZKR0</accession>
<gene>
    <name evidence="2" type="ORF">RB614_24180</name>
</gene>
<dbReference type="RefSeq" id="WP_308714901.1">
    <property type="nucleotide sequence ID" value="NZ_JAVHUY010000023.1"/>
</dbReference>
<comment type="caution">
    <text evidence="2">The sequence shown here is derived from an EMBL/GenBank/DDBJ whole genome shotgun (WGS) entry which is preliminary data.</text>
</comment>
<keyword evidence="3" id="KW-1185">Reference proteome</keyword>
<dbReference type="Pfam" id="PF01740">
    <property type="entry name" value="STAS"/>
    <property type="match status" value="1"/>
</dbReference>
<organism evidence="2 3">
    <name type="scientific">Phytohabitans maris</name>
    <dbReference type="NCBI Taxonomy" id="3071409"/>
    <lineage>
        <taxon>Bacteria</taxon>
        <taxon>Bacillati</taxon>
        <taxon>Actinomycetota</taxon>
        <taxon>Actinomycetes</taxon>
        <taxon>Micromonosporales</taxon>
        <taxon>Micromonosporaceae</taxon>
    </lineage>
</organism>
<protein>
    <submittedName>
        <fullName evidence="2">STAS domain-containing protein</fullName>
    </submittedName>
</protein>
<proteinExistence type="predicted"/>
<dbReference type="InterPro" id="IPR002645">
    <property type="entry name" value="STAS_dom"/>
</dbReference>
<dbReference type="InterPro" id="IPR036513">
    <property type="entry name" value="STAS_dom_sf"/>
</dbReference>
<dbReference type="SUPFAM" id="SSF52091">
    <property type="entry name" value="SpoIIaa-like"/>
    <property type="match status" value="1"/>
</dbReference>
<sequence length="109" mass="11712">MTLVITTHRLPEPSMTIAITPQGAISSENAHMLHERVIAVLAATRPQRIVVDLRAVPSIDEAGVDALRAVQDVASAQGARLVLADPDPRVRELLRHSGLTQLSDAPVRV</sequence>
<dbReference type="EMBL" id="JAVHUY010000023">
    <property type="protein sequence ID" value="MDQ7907624.1"/>
    <property type="molecule type" value="Genomic_DNA"/>
</dbReference>
<name>A0ABU0ZKR0_9ACTN</name>
<feature type="domain" description="STAS" evidence="1">
    <location>
        <begin position="23"/>
        <end position="109"/>
    </location>
</feature>
<dbReference type="Proteomes" id="UP001230908">
    <property type="component" value="Unassembled WGS sequence"/>
</dbReference>
<dbReference type="PROSITE" id="PS50801">
    <property type="entry name" value="STAS"/>
    <property type="match status" value="1"/>
</dbReference>
<dbReference type="CDD" id="cd07042">
    <property type="entry name" value="STAS_SulP_like_sulfate_transporter"/>
    <property type="match status" value="1"/>
</dbReference>
<evidence type="ECO:0000313" key="3">
    <source>
        <dbReference type="Proteomes" id="UP001230908"/>
    </source>
</evidence>
<evidence type="ECO:0000313" key="2">
    <source>
        <dbReference type="EMBL" id="MDQ7907624.1"/>
    </source>
</evidence>
<evidence type="ECO:0000259" key="1">
    <source>
        <dbReference type="PROSITE" id="PS50801"/>
    </source>
</evidence>
<reference evidence="2 3" key="1">
    <citation type="submission" date="2023-08" db="EMBL/GenBank/DDBJ databases">
        <title>Phytohabitans sansha sp. nov., isolated from marine sediment.</title>
        <authorList>
            <person name="Zhao Y."/>
            <person name="Yi K."/>
        </authorList>
    </citation>
    <scope>NUCLEOTIDE SEQUENCE [LARGE SCALE GENOMIC DNA]</scope>
    <source>
        <strain evidence="2 3">ZYX-F-186</strain>
    </source>
</reference>
<dbReference type="Gene3D" id="3.30.750.24">
    <property type="entry name" value="STAS domain"/>
    <property type="match status" value="1"/>
</dbReference>